<dbReference type="EMBL" id="CP088280">
    <property type="protein sequence ID" value="UGX99471.1"/>
    <property type="molecule type" value="Genomic_DNA"/>
</dbReference>
<name>A0A9X9Z8G6_9BRAD</name>
<evidence type="ECO:0000313" key="2">
    <source>
        <dbReference type="Proteomes" id="UP000564836"/>
    </source>
</evidence>
<gene>
    <name evidence="1" type="ORF">G6321_00011845</name>
</gene>
<accession>A0A9X9Z8G6</accession>
<protein>
    <submittedName>
        <fullName evidence="1">Uncharacterized protein</fullName>
    </submittedName>
</protein>
<evidence type="ECO:0000313" key="1">
    <source>
        <dbReference type="EMBL" id="UGX99471.1"/>
    </source>
</evidence>
<proteinExistence type="predicted"/>
<dbReference type="AlphaFoldDB" id="A0A9X9Z8G6"/>
<sequence>MVGPIEIKFCARRMASVSLLSSTKAARGTGDHFFRARAREGDIMGEAKRRRQTVQQRTWAKGSLRIEAGDKRGFEWSGTRQDAVDLQSRYLAILSGTPISAKSYADRAAGYLVAFGAPQVGDPDRRPSNFGGRWEADDVELQQLAANSNVVSPSAVGAPYVRRHASVRAFLPLLSGI</sequence>
<dbReference type="Proteomes" id="UP000564836">
    <property type="component" value="Chromosome"/>
</dbReference>
<reference evidence="1 2" key="2">
    <citation type="journal article" date="2022" name="Int. J. Syst. Evol. Microbiol.">
        <title>Strains of Bradyrhizobium barranii sp. nov. associated with legumes native to Canada are symbionts of soybeans and belong to different subspecies (subsp. barranii subsp. nov. and subsp. apii subsp. nov.) and symbiovars (sv. glycinearum and sv. septentrionale).</title>
        <authorList>
            <person name="Bromfield E.S.P."/>
            <person name="Cloutier S."/>
            <person name="Wasai-Hara S."/>
            <person name="Minamisawa K."/>
        </authorList>
    </citation>
    <scope>NUCLEOTIDE SEQUENCE [LARGE SCALE GENOMIC DNA]</scope>
    <source>
        <strain evidence="1 2">323S2</strain>
    </source>
</reference>
<organism evidence="1 2">
    <name type="scientific">Bradyrhizobium barranii subsp. barranii</name>
    <dbReference type="NCBI Taxonomy" id="2823807"/>
    <lineage>
        <taxon>Bacteria</taxon>
        <taxon>Pseudomonadati</taxon>
        <taxon>Pseudomonadota</taxon>
        <taxon>Alphaproteobacteria</taxon>
        <taxon>Hyphomicrobiales</taxon>
        <taxon>Nitrobacteraceae</taxon>
        <taxon>Bradyrhizobium</taxon>
        <taxon>Bradyrhizobium barranii</taxon>
    </lineage>
</organism>
<dbReference type="RefSeq" id="WP_210372381.1">
    <property type="nucleotide sequence ID" value="NZ_CP088280.1"/>
</dbReference>
<reference evidence="1 2" key="1">
    <citation type="journal article" date="2017" name="Syst. Appl. Microbiol.">
        <title>Soybeans inoculated with root zone soils of Canadian native legumes harbour diverse and novel Bradyrhizobium spp. that possess agricultural potential.</title>
        <authorList>
            <person name="Bromfield E.S.P."/>
            <person name="Cloutier S."/>
            <person name="Tambong J.T."/>
            <person name="Tran Thi T.V."/>
        </authorList>
    </citation>
    <scope>NUCLEOTIDE SEQUENCE [LARGE SCALE GENOMIC DNA]</scope>
    <source>
        <strain evidence="1 2">323S2</strain>
    </source>
</reference>